<feature type="non-terminal residue" evidence="9">
    <location>
        <position position="278"/>
    </location>
</feature>
<dbReference type="InterPro" id="IPR050499">
    <property type="entry name" value="PEP-utilizing_PTS_enzyme"/>
</dbReference>
<feature type="non-terminal residue" evidence="9">
    <location>
        <position position="1"/>
    </location>
</feature>
<dbReference type="InterPro" id="IPR018274">
    <property type="entry name" value="PEP_util_AS"/>
</dbReference>
<dbReference type="SUPFAM" id="SSF51621">
    <property type="entry name" value="Phosphoenolpyruvate/pyruvate domain"/>
    <property type="match status" value="1"/>
</dbReference>
<evidence type="ECO:0000256" key="2">
    <source>
        <dbReference type="ARBA" id="ARBA00007837"/>
    </source>
</evidence>
<name>X0U6E4_9ZZZZ</name>
<protein>
    <recommendedName>
        <fullName evidence="10">Phosphoenolpyruvate--protein phosphotransferase</fullName>
    </recommendedName>
</protein>
<dbReference type="GO" id="GO:0016301">
    <property type="term" value="F:kinase activity"/>
    <property type="evidence" value="ECO:0007669"/>
    <property type="project" value="UniProtKB-KW"/>
</dbReference>
<feature type="domain" description="PEP-utilising enzyme mobile" evidence="7">
    <location>
        <begin position="21"/>
        <end position="93"/>
    </location>
</feature>
<evidence type="ECO:0008006" key="10">
    <source>
        <dbReference type="Google" id="ProtNLM"/>
    </source>
</evidence>
<evidence type="ECO:0000313" key="9">
    <source>
        <dbReference type="EMBL" id="GAF94916.1"/>
    </source>
</evidence>
<dbReference type="Pfam" id="PF00391">
    <property type="entry name" value="PEP-utilizers"/>
    <property type="match status" value="1"/>
</dbReference>
<sequence length="278" mass="30852">IERRVLRHVLGRAREDIARLREPVVIVAHDISPSLTISLDRKHVLGFAINVGGQTSHTAIIARMLGIPAVVALNDITSDIAGGETVIIDGTHGTVLGDPDAETIERYRVRQQEYRAFEAKLAELRDLPAVTTDGAKITLLANIELAAEARFALESGAEGIGLYRTEFLFLGSDHLPTEEQQFEAFRSAVRHARGKPITIRTMDLGAEKMTDYLGRQHDHNPVIGLRSVRYCLAHLDMFKTHLRAILRAAVHGDVSIMFPMITTLMELRQARSTLHDVM</sequence>
<evidence type="ECO:0000259" key="8">
    <source>
        <dbReference type="Pfam" id="PF02896"/>
    </source>
</evidence>
<evidence type="ECO:0000256" key="6">
    <source>
        <dbReference type="ARBA" id="ARBA00022842"/>
    </source>
</evidence>
<dbReference type="GO" id="GO:0046872">
    <property type="term" value="F:metal ion binding"/>
    <property type="evidence" value="ECO:0007669"/>
    <property type="project" value="UniProtKB-KW"/>
</dbReference>
<feature type="domain" description="PEP-utilising enzyme C-terminal" evidence="8">
    <location>
        <begin position="119"/>
        <end position="276"/>
    </location>
</feature>
<keyword evidence="4" id="KW-0479">Metal-binding</keyword>
<dbReference type="PANTHER" id="PTHR46244:SF3">
    <property type="entry name" value="PHOSPHOENOLPYRUVATE-PROTEIN PHOSPHOTRANSFERASE"/>
    <property type="match status" value="1"/>
</dbReference>
<dbReference type="Gene3D" id="3.20.20.60">
    <property type="entry name" value="Phosphoenolpyruvate-binding domains"/>
    <property type="match status" value="1"/>
</dbReference>
<gene>
    <name evidence="9" type="ORF">S01H1_28113</name>
</gene>
<keyword evidence="6" id="KW-0460">Magnesium</keyword>
<evidence type="ECO:0000256" key="3">
    <source>
        <dbReference type="ARBA" id="ARBA00022679"/>
    </source>
</evidence>
<comment type="similarity">
    <text evidence="2">Belongs to the PEP-utilizing enzyme family.</text>
</comment>
<dbReference type="PANTHER" id="PTHR46244">
    <property type="entry name" value="PHOSPHOENOLPYRUVATE-PROTEIN PHOSPHOTRANSFERASE"/>
    <property type="match status" value="1"/>
</dbReference>
<dbReference type="AlphaFoldDB" id="X0U6E4"/>
<dbReference type="Gene3D" id="3.50.30.10">
    <property type="entry name" value="Phosphohistidine domain"/>
    <property type="match status" value="1"/>
</dbReference>
<proteinExistence type="inferred from homology"/>
<keyword evidence="5" id="KW-0418">Kinase</keyword>
<dbReference type="PROSITE" id="PS00370">
    <property type="entry name" value="PEP_ENZYMES_PHOS_SITE"/>
    <property type="match status" value="1"/>
</dbReference>
<dbReference type="EMBL" id="BARS01017163">
    <property type="protein sequence ID" value="GAF94916.1"/>
    <property type="molecule type" value="Genomic_DNA"/>
</dbReference>
<organism evidence="9">
    <name type="scientific">marine sediment metagenome</name>
    <dbReference type="NCBI Taxonomy" id="412755"/>
    <lineage>
        <taxon>unclassified sequences</taxon>
        <taxon>metagenomes</taxon>
        <taxon>ecological metagenomes</taxon>
    </lineage>
</organism>
<dbReference type="SUPFAM" id="SSF52009">
    <property type="entry name" value="Phosphohistidine domain"/>
    <property type="match status" value="1"/>
</dbReference>
<dbReference type="InterPro" id="IPR008279">
    <property type="entry name" value="PEP-util_enz_mobile_dom"/>
</dbReference>
<evidence type="ECO:0000256" key="5">
    <source>
        <dbReference type="ARBA" id="ARBA00022777"/>
    </source>
</evidence>
<reference evidence="9" key="1">
    <citation type="journal article" date="2014" name="Front. Microbiol.">
        <title>High frequency of phylogenetically diverse reductive dehalogenase-homologous genes in deep subseafloor sedimentary metagenomes.</title>
        <authorList>
            <person name="Kawai M."/>
            <person name="Futagami T."/>
            <person name="Toyoda A."/>
            <person name="Takaki Y."/>
            <person name="Nishi S."/>
            <person name="Hori S."/>
            <person name="Arai W."/>
            <person name="Tsubouchi T."/>
            <person name="Morono Y."/>
            <person name="Uchiyama I."/>
            <person name="Ito T."/>
            <person name="Fujiyama A."/>
            <person name="Inagaki F."/>
            <person name="Takami H."/>
        </authorList>
    </citation>
    <scope>NUCLEOTIDE SEQUENCE</scope>
    <source>
        <strain evidence="9">Expedition CK06-06</strain>
    </source>
</reference>
<dbReference type="InterPro" id="IPR036637">
    <property type="entry name" value="Phosphohistidine_dom_sf"/>
</dbReference>
<dbReference type="InterPro" id="IPR015813">
    <property type="entry name" value="Pyrv/PenolPyrv_kinase-like_dom"/>
</dbReference>
<comment type="caution">
    <text evidence="9">The sequence shown here is derived from an EMBL/GenBank/DDBJ whole genome shotgun (WGS) entry which is preliminary data.</text>
</comment>
<evidence type="ECO:0000256" key="1">
    <source>
        <dbReference type="ARBA" id="ARBA00001946"/>
    </source>
</evidence>
<accession>X0U6E4</accession>
<comment type="cofactor">
    <cofactor evidence="1">
        <name>Mg(2+)</name>
        <dbReference type="ChEBI" id="CHEBI:18420"/>
    </cofactor>
</comment>
<evidence type="ECO:0000259" key="7">
    <source>
        <dbReference type="Pfam" id="PF00391"/>
    </source>
</evidence>
<keyword evidence="3" id="KW-0808">Transferase</keyword>
<dbReference type="InterPro" id="IPR000121">
    <property type="entry name" value="PEP_util_C"/>
</dbReference>
<evidence type="ECO:0000256" key="4">
    <source>
        <dbReference type="ARBA" id="ARBA00022723"/>
    </source>
</evidence>
<dbReference type="Pfam" id="PF02896">
    <property type="entry name" value="PEP-utilizers_C"/>
    <property type="match status" value="1"/>
</dbReference>
<dbReference type="InterPro" id="IPR040442">
    <property type="entry name" value="Pyrv_kinase-like_dom_sf"/>
</dbReference>